<dbReference type="InterPro" id="IPR003413">
    <property type="entry name" value="T2SS_GspI_C"/>
</dbReference>
<dbReference type="InterPro" id="IPR045584">
    <property type="entry name" value="Pilin-like"/>
</dbReference>
<comment type="subunit">
    <text evidence="9">Type II secretion is composed of four main components: the outer membrane complex, the inner membrane complex, the cytoplasmic secretion ATPase and the periplasm-spanning pseudopilus.</text>
</comment>
<dbReference type="GO" id="GO:0015628">
    <property type="term" value="P:protein secretion by the type II secretion system"/>
    <property type="evidence" value="ECO:0007669"/>
    <property type="project" value="UniProtKB-UniRule"/>
</dbReference>
<dbReference type="Pfam" id="PF07963">
    <property type="entry name" value="N_methyl"/>
    <property type="match status" value="1"/>
</dbReference>
<evidence type="ECO:0000313" key="12">
    <source>
        <dbReference type="Proteomes" id="UP000286976"/>
    </source>
</evidence>
<keyword evidence="12" id="KW-1185">Reference proteome</keyword>
<dbReference type="GO" id="GO:0015627">
    <property type="term" value="C:type II protein secretion system complex"/>
    <property type="evidence" value="ECO:0007669"/>
    <property type="project" value="UniProtKB-UniRule"/>
</dbReference>
<keyword evidence="4 9" id="KW-0488">Methylation</keyword>
<protein>
    <recommendedName>
        <fullName evidence="9">Type II secretion system protein I</fullName>
        <shortName evidence="9">T2SS minor pseudopilin I</shortName>
    </recommendedName>
</protein>
<evidence type="ECO:0000256" key="4">
    <source>
        <dbReference type="ARBA" id="ARBA00022481"/>
    </source>
</evidence>
<evidence type="ECO:0000313" key="11">
    <source>
        <dbReference type="EMBL" id="RUO42988.1"/>
    </source>
</evidence>
<evidence type="ECO:0000256" key="5">
    <source>
        <dbReference type="ARBA" id="ARBA00022519"/>
    </source>
</evidence>
<keyword evidence="6 9" id="KW-0812">Transmembrane</keyword>
<dbReference type="InterPro" id="IPR010052">
    <property type="entry name" value="T2SS_protein-GspI"/>
</dbReference>
<accession>A0A432X801</accession>
<evidence type="ECO:0000256" key="8">
    <source>
        <dbReference type="ARBA" id="ARBA00023136"/>
    </source>
</evidence>
<dbReference type="OrthoDB" id="6121517at2"/>
<comment type="subcellular location">
    <subcellularLocation>
        <location evidence="1 9">Cell inner membrane</location>
        <topology evidence="1 9">Single-pass membrane protein</topology>
    </subcellularLocation>
</comment>
<dbReference type="EMBL" id="PIPQ01000002">
    <property type="protein sequence ID" value="RUO42988.1"/>
    <property type="molecule type" value="Genomic_DNA"/>
</dbReference>
<evidence type="ECO:0000256" key="6">
    <source>
        <dbReference type="ARBA" id="ARBA00022692"/>
    </source>
</evidence>
<keyword evidence="8 9" id="KW-0472">Membrane</keyword>
<dbReference type="GO" id="GO:0005886">
    <property type="term" value="C:plasma membrane"/>
    <property type="evidence" value="ECO:0007669"/>
    <property type="project" value="UniProtKB-SubCell"/>
</dbReference>
<gene>
    <name evidence="11" type="primary">gspI</name>
    <name evidence="11" type="ORF">CWE15_06190</name>
</gene>
<comment type="function">
    <text evidence="9">Component of the type II secretion system required for the energy-dependent secretion of extracellular factors such as proteases and toxins from the periplasm.</text>
</comment>
<keyword evidence="3" id="KW-1003">Cell membrane</keyword>
<proteinExistence type="inferred from homology"/>
<dbReference type="NCBIfam" id="TIGR01707">
    <property type="entry name" value="gspI"/>
    <property type="match status" value="1"/>
</dbReference>
<dbReference type="NCBIfam" id="TIGR02532">
    <property type="entry name" value="IV_pilin_GFxxxE"/>
    <property type="match status" value="1"/>
</dbReference>
<dbReference type="PROSITE" id="PS00409">
    <property type="entry name" value="PROKAR_NTER_METHYL"/>
    <property type="match status" value="1"/>
</dbReference>
<evidence type="ECO:0000259" key="10">
    <source>
        <dbReference type="Pfam" id="PF02501"/>
    </source>
</evidence>
<dbReference type="RefSeq" id="WP_126757205.1">
    <property type="nucleotide sequence ID" value="NZ_PIPQ01000002.1"/>
</dbReference>
<feature type="transmembrane region" description="Helical" evidence="9">
    <location>
        <begin position="12"/>
        <end position="36"/>
    </location>
</feature>
<dbReference type="SUPFAM" id="SSF54523">
    <property type="entry name" value="Pili subunits"/>
    <property type="match status" value="1"/>
</dbReference>
<sequence>MVKAFTVKKARGFTLVEVMFALAVFGLAALAALMVATQQIHSTQYLQERYFAQLVASNQLAEAAAPSQLSKKWPPQNNDSGSVELAGQTWYWQQRVLETVTDDLREVTISVRTEENGPVVAELSTFVGRR</sequence>
<evidence type="ECO:0000256" key="3">
    <source>
        <dbReference type="ARBA" id="ARBA00022475"/>
    </source>
</evidence>
<dbReference type="Pfam" id="PF02501">
    <property type="entry name" value="T2SSI"/>
    <property type="match status" value="1"/>
</dbReference>
<dbReference type="Proteomes" id="UP000286976">
    <property type="component" value="Unassembled WGS sequence"/>
</dbReference>
<dbReference type="PANTHER" id="PTHR38779">
    <property type="entry name" value="TYPE II SECRETION SYSTEM PROTEIN I-RELATED"/>
    <property type="match status" value="1"/>
</dbReference>
<dbReference type="Gene3D" id="3.30.1300.30">
    <property type="entry name" value="GSPII I/J protein-like"/>
    <property type="match status" value="1"/>
</dbReference>
<keyword evidence="7 9" id="KW-1133">Transmembrane helix</keyword>
<keyword evidence="5 9" id="KW-0997">Cell inner membrane</keyword>
<comment type="caution">
    <text evidence="11">The sequence shown here is derived from an EMBL/GenBank/DDBJ whole genome shotgun (WGS) entry which is preliminary data.</text>
</comment>
<name>A0A432X801_9GAMM</name>
<organism evidence="11 12">
    <name type="scientific">Aliidiomarina taiwanensis</name>
    <dbReference type="NCBI Taxonomy" id="946228"/>
    <lineage>
        <taxon>Bacteria</taxon>
        <taxon>Pseudomonadati</taxon>
        <taxon>Pseudomonadota</taxon>
        <taxon>Gammaproteobacteria</taxon>
        <taxon>Alteromonadales</taxon>
        <taxon>Idiomarinaceae</taxon>
        <taxon>Aliidiomarina</taxon>
    </lineage>
</organism>
<comment type="similarity">
    <text evidence="2 9">Belongs to the GSP I family.</text>
</comment>
<dbReference type="PANTHER" id="PTHR38779:SF2">
    <property type="entry name" value="TYPE II SECRETION SYSTEM PROTEIN I-RELATED"/>
    <property type="match status" value="1"/>
</dbReference>
<feature type="domain" description="Type II secretion system protein GspI C-terminal" evidence="10">
    <location>
        <begin position="46"/>
        <end position="127"/>
    </location>
</feature>
<evidence type="ECO:0000256" key="9">
    <source>
        <dbReference type="RuleBase" id="RU368030"/>
    </source>
</evidence>
<evidence type="ECO:0000256" key="2">
    <source>
        <dbReference type="ARBA" id="ARBA00008358"/>
    </source>
</evidence>
<dbReference type="AlphaFoldDB" id="A0A432X801"/>
<comment type="PTM">
    <text evidence="9">Cleaved by prepilin peptidase.</text>
</comment>
<reference evidence="11 12" key="1">
    <citation type="journal article" date="2011" name="Front. Microbiol.">
        <title>Genomic signatures of strain selection and enhancement in Bacillus atrophaeus var. globigii, a historical biowarfare simulant.</title>
        <authorList>
            <person name="Gibbons H.S."/>
            <person name="Broomall S.M."/>
            <person name="McNew L.A."/>
            <person name="Daligault H."/>
            <person name="Chapman C."/>
            <person name="Bruce D."/>
            <person name="Karavis M."/>
            <person name="Krepps M."/>
            <person name="McGregor P.A."/>
            <person name="Hong C."/>
            <person name="Park K.H."/>
            <person name="Akmal A."/>
            <person name="Feldman A."/>
            <person name="Lin J.S."/>
            <person name="Chang W.E."/>
            <person name="Higgs B.W."/>
            <person name="Demirev P."/>
            <person name="Lindquist J."/>
            <person name="Liem A."/>
            <person name="Fochler E."/>
            <person name="Read T.D."/>
            <person name="Tapia R."/>
            <person name="Johnson S."/>
            <person name="Bishop-Lilly K.A."/>
            <person name="Detter C."/>
            <person name="Han C."/>
            <person name="Sozhamannan S."/>
            <person name="Rosenzweig C.N."/>
            <person name="Skowronski E.W."/>
        </authorList>
    </citation>
    <scope>NUCLEOTIDE SEQUENCE [LARGE SCALE GENOMIC DNA]</scope>
    <source>
        <strain evidence="11 12">AIT1</strain>
    </source>
</reference>
<dbReference type="InterPro" id="IPR012902">
    <property type="entry name" value="N_methyl_site"/>
</dbReference>
<evidence type="ECO:0000256" key="1">
    <source>
        <dbReference type="ARBA" id="ARBA00004377"/>
    </source>
</evidence>
<evidence type="ECO:0000256" key="7">
    <source>
        <dbReference type="ARBA" id="ARBA00022989"/>
    </source>
</evidence>